<dbReference type="OMA" id="CAPEYYV"/>
<dbReference type="RefSeq" id="WP_011900328.1">
    <property type="nucleotide sequence ID" value="NZ_JAAVJF010000001.1"/>
</dbReference>
<name>A0A7L4P646_9CREN</name>
<dbReference type="AlphaFoldDB" id="A0A7L4P646"/>
<dbReference type="EMBL" id="JAAVJF010000001">
    <property type="protein sequence ID" value="NYR14635.1"/>
    <property type="molecule type" value="Genomic_DNA"/>
</dbReference>
<reference evidence="1 2" key="1">
    <citation type="journal article" date="2020" name="Nat. Commun.">
        <title>The structures of two archaeal type IV pili illuminate evolutionary relationships.</title>
        <authorList>
            <person name="Wang F."/>
            <person name="Baquero D.P."/>
            <person name="Su Z."/>
            <person name="Beltran L.C."/>
            <person name="Prangishvili D."/>
            <person name="Krupovic M."/>
            <person name="Egelman E.H."/>
        </authorList>
    </citation>
    <scope>NUCLEOTIDE SEQUENCE [LARGE SCALE GENOMIC DNA]</scope>
    <source>
        <strain evidence="1 2">2GA</strain>
    </source>
</reference>
<sequence>MNSRLTLRICAPEYYVYTLTEWIKYIRPTLEELGVSVDVSVGRCGSVVLVICGRTYEGLPDNEGALLELILSVAEKCGNRLDARG</sequence>
<dbReference type="Proteomes" id="UP000554766">
    <property type="component" value="Unassembled WGS sequence"/>
</dbReference>
<keyword evidence="2" id="KW-1185">Reference proteome</keyword>
<dbReference type="GeneID" id="5055618"/>
<comment type="caution">
    <text evidence="1">The sequence shown here is derived from an EMBL/GenBank/DDBJ whole genome shotgun (WGS) entry which is preliminary data.</text>
</comment>
<accession>A0A7L4P646</accession>
<evidence type="ECO:0000313" key="2">
    <source>
        <dbReference type="Proteomes" id="UP000554766"/>
    </source>
</evidence>
<organism evidence="1 2">
    <name type="scientific">Pyrobaculum arsenaticum</name>
    <dbReference type="NCBI Taxonomy" id="121277"/>
    <lineage>
        <taxon>Archaea</taxon>
        <taxon>Thermoproteota</taxon>
        <taxon>Thermoprotei</taxon>
        <taxon>Thermoproteales</taxon>
        <taxon>Thermoproteaceae</taxon>
        <taxon>Pyrobaculum</taxon>
    </lineage>
</organism>
<protein>
    <submittedName>
        <fullName evidence="1">Uncharacterized protein</fullName>
    </submittedName>
</protein>
<proteinExistence type="predicted"/>
<evidence type="ECO:0000313" key="1">
    <source>
        <dbReference type="EMBL" id="NYR14635.1"/>
    </source>
</evidence>
<gene>
    <name evidence="1" type="ORF">HC235_01365</name>
</gene>